<gene>
    <name evidence="2" type="ORF">HHI36_022510</name>
</gene>
<dbReference type="AlphaFoldDB" id="A0ABD2N033"/>
<accession>A0ABD2N033</accession>
<proteinExistence type="predicted"/>
<dbReference type="Proteomes" id="UP001516400">
    <property type="component" value="Unassembled WGS sequence"/>
</dbReference>
<dbReference type="EMBL" id="JABFTP020000042">
    <property type="protein sequence ID" value="KAL3272048.1"/>
    <property type="molecule type" value="Genomic_DNA"/>
</dbReference>
<keyword evidence="3" id="KW-1185">Reference proteome</keyword>
<name>A0ABD2N033_9CUCU</name>
<organism evidence="2 3">
    <name type="scientific">Cryptolaemus montrouzieri</name>
    <dbReference type="NCBI Taxonomy" id="559131"/>
    <lineage>
        <taxon>Eukaryota</taxon>
        <taxon>Metazoa</taxon>
        <taxon>Ecdysozoa</taxon>
        <taxon>Arthropoda</taxon>
        <taxon>Hexapoda</taxon>
        <taxon>Insecta</taxon>
        <taxon>Pterygota</taxon>
        <taxon>Neoptera</taxon>
        <taxon>Endopterygota</taxon>
        <taxon>Coleoptera</taxon>
        <taxon>Polyphaga</taxon>
        <taxon>Cucujiformia</taxon>
        <taxon>Coccinelloidea</taxon>
        <taxon>Coccinellidae</taxon>
        <taxon>Scymninae</taxon>
        <taxon>Scymnini</taxon>
        <taxon>Cryptolaemus</taxon>
    </lineage>
</organism>
<sequence length="108" mass="13546">MVYDFERTDWGKFTRMIQDIKINEEVGLEEGIEKFQNECKRVCMKVVKRKEKNRRGMHEWWNDELDRRKSRVNNMRREYQNERGTEARAEKRDYSRKKDWVIRRKSKE</sequence>
<protein>
    <submittedName>
        <fullName evidence="2">Uncharacterized protein</fullName>
    </submittedName>
</protein>
<evidence type="ECO:0000256" key="1">
    <source>
        <dbReference type="SAM" id="MobiDB-lite"/>
    </source>
</evidence>
<feature type="region of interest" description="Disordered" evidence="1">
    <location>
        <begin position="75"/>
        <end position="108"/>
    </location>
</feature>
<comment type="caution">
    <text evidence="2">The sequence shown here is derived from an EMBL/GenBank/DDBJ whole genome shotgun (WGS) entry which is preliminary data.</text>
</comment>
<reference evidence="2 3" key="1">
    <citation type="journal article" date="2021" name="BMC Biol.">
        <title>Horizontally acquired antibacterial genes associated with adaptive radiation of ladybird beetles.</title>
        <authorList>
            <person name="Li H.S."/>
            <person name="Tang X.F."/>
            <person name="Huang Y.H."/>
            <person name="Xu Z.Y."/>
            <person name="Chen M.L."/>
            <person name="Du X.Y."/>
            <person name="Qiu B.Y."/>
            <person name="Chen P.T."/>
            <person name="Zhang W."/>
            <person name="Slipinski A."/>
            <person name="Escalona H.E."/>
            <person name="Waterhouse R.M."/>
            <person name="Zwick A."/>
            <person name="Pang H."/>
        </authorList>
    </citation>
    <scope>NUCLEOTIDE SEQUENCE [LARGE SCALE GENOMIC DNA]</scope>
    <source>
        <strain evidence="2">SYSU2018</strain>
    </source>
</reference>
<evidence type="ECO:0000313" key="2">
    <source>
        <dbReference type="EMBL" id="KAL3272048.1"/>
    </source>
</evidence>
<evidence type="ECO:0000313" key="3">
    <source>
        <dbReference type="Proteomes" id="UP001516400"/>
    </source>
</evidence>